<protein>
    <submittedName>
        <fullName evidence="3">ATP-binding protein</fullName>
    </submittedName>
</protein>
<dbReference type="InterPro" id="IPR003594">
    <property type="entry name" value="HATPase_dom"/>
</dbReference>
<dbReference type="CDD" id="cd16936">
    <property type="entry name" value="HATPase_RsbW-like"/>
    <property type="match status" value="1"/>
</dbReference>
<dbReference type="Gene3D" id="3.30.565.10">
    <property type="entry name" value="Histidine kinase-like ATPase, C-terminal domain"/>
    <property type="match status" value="1"/>
</dbReference>
<evidence type="ECO:0000313" key="3">
    <source>
        <dbReference type="EMBL" id="GIH65787.1"/>
    </source>
</evidence>
<dbReference type="SUPFAM" id="SSF55874">
    <property type="entry name" value="ATPase domain of HSP90 chaperone/DNA topoisomerase II/histidine kinase"/>
    <property type="match status" value="1"/>
</dbReference>
<dbReference type="GO" id="GO:0005524">
    <property type="term" value="F:ATP binding"/>
    <property type="evidence" value="ECO:0007669"/>
    <property type="project" value="UniProtKB-KW"/>
</dbReference>
<evidence type="ECO:0000256" key="1">
    <source>
        <dbReference type="ARBA" id="ARBA00022527"/>
    </source>
</evidence>
<keyword evidence="4" id="KW-1185">Reference proteome</keyword>
<reference evidence="3 4" key="1">
    <citation type="submission" date="2021-01" db="EMBL/GenBank/DDBJ databases">
        <title>Whole genome shotgun sequence of Microbispora siamensis NBRC 104113.</title>
        <authorList>
            <person name="Komaki H."/>
            <person name="Tamura T."/>
        </authorList>
    </citation>
    <scope>NUCLEOTIDE SEQUENCE [LARGE SCALE GENOMIC DNA]</scope>
    <source>
        <strain evidence="3 4">NBRC 104113</strain>
    </source>
</reference>
<proteinExistence type="predicted"/>
<keyword evidence="3" id="KW-0547">Nucleotide-binding</keyword>
<evidence type="ECO:0000259" key="2">
    <source>
        <dbReference type="Pfam" id="PF13581"/>
    </source>
</evidence>
<comment type="caution">
    <text evidence="3">The sequence shown here is derived from an EMBL/GenBank/DDBJ whole genome shotgun (WGS) entry which is preliminary data.</text>
</comment>
<gene>
    <name evidence="3" type="ORF">Msi02_66040</name>
</gene>
<keyword evidence="3" id="KW-0067">ATP-binding</keyword>
<dbReference type="Proteomes" id="UP000660454">
    <property type="component" value="Unassembled WGS sequence"/>
</dbReference>
<feature type="domain" description="Histidine kinase/HSP90-like ATPase" evidence="2">
    <location>
        <begin position="52"/>
        <end position="153"/>
    </location>
</feature>
<dbReference type="InterPro" id="IPR036890">
    <property type="entry name" value="HATPase_C_sf"/>
</dbReference>
<name>A0ABQ4GWG8_9ACTN</name>
<organism evidence="3 4">
    <name type="scientific">Microbispora siamensis</name>
    <dbReference type="NCBI Taxonomy" id="564413"/>
    <lineage>
        <taxon>Bacteria</taxon>
        <taxon>Bacillati</taxon>
        <taxon>Actinomycetota</taxon>
        <taxon>Actinomycetes</taxon>
        <taxon>Streptosporangiales</taxon>
        <taxon>Streptosporangiaceae</taxon>
        <taxon>Microbispora</taxon>
    </lineage>
</organism>
<dbReference type="PANTHER" id="PTHR35526">
    <property type="entry name" value="ANTI-SIGMA-F FACTOR RSBW-RELATED"/>
    <property type="match status" value="1"/>
</dbReference>
<accession>A0ABQ4GWG8</accession>
<dbReference type="InterPro" id="IPR050267">
    <property type="entry name" value="Anti-sigma-factor_SerPK"/>
</dbReference>
<keyword evidence="1" id="KW-0808">Transferase</keyword>
<dbReference type="PANTHER" id="PTHR35526:SF3">
    <property type="entry name" value="ANTI-SIGMA-F FACTOR RSBW"/>
    <property type="match status" value="1"/>
</dbReference>
<keyword evidence="1" id="KW-0418">Kinase</keyword>
<sequence length="172" mass="18333">MTRSVRSVGALLHKSPRPLVTKEHDTMNSQTMDRADVCTPEAVVSEYTCPVPHTPQAVGDVRHRALGVLTAWGTPGAAAQEAVLVISEMVTNAVLHALPPAELRLLLCSEDDRDVIRVEVTDAGEAPVWPGTGTCPDESGRGALVVDALALRHGSLSRPCGTTTWWADLPAR</sequence>
<dbReference type="EMBL" id="BOOF01000044">
    <property type="protein sequence ID" value="GIH65787.1"/>
    <property type="molecule type" value="Genomic_DNA"/>
</dbReference>
<keyword evidence="1" id="KW-0723">Serine/threonine-protein kinase</keyword>
<evidence type="ECO:0000313" key="4">
    <source>
        <dbReference type="Proteomes" id="UP000660454"/>
    </source>
</evidence>
<dbReference type="Pfam" id="PF13581">
    <property type="entry name" value="HATPase_c_2"/>
    <property type="match status" value="1"/>
</dbReference>